<dbReference type="InterPro" id="IPR036188">
    <property type="entry name" value="FAD/NAD-bd_sf"/>
</dbReference>
<proteinExistence type="predicted"/>
<protein>
    <submittedName>
        <fullName evidence="2">Monoamine oxidase</fullName>
    </submittedName>
</protein>
<dbReference type="Gene3D" id="3.50.50.60">
    <property type="entry name" value="FAD/NAD(P)-binding domain"/>
    <property type="match status" value="1"/>
</dbReference>
<name>A0A840A7L2_9CAUL</name>
<dbReference type="GO" id="GO:0016491">
    <property type="term" value="F:oxidoreductase activity"/>
    <property type="evidence" value="ECO:0007669"/>
    <property type="project" value="InterPro"/>
</dbReference>
<feature type="domain" description="Amine oxidase" evidence="1">
    <location>
        <begin position="4"/>
        <end position="30"/>
    </location>
</feature>
<dbReference type="RefSeq" id="WP_183776846.1">
    <property type="nucleotide sequence ID" value="NZ_JACIDK010000009.1"/>
</dbReference>
<gene>
    <name evidence="2" type="ORF">GGQ61_004074</name>
</gene>
<dbReference type="Pfam" id="PF01593">
    <property type="entry name" value="Amino_oxidase"/>
    <property type="match status" value="1"/>
</dbReference>
<dbReference type="AlphaFoldDB" id="A0A840A7L2"/>
<reference evidence="2 3" key="1">
    <citation type="submission" date="2020-08" db="EMBL/GenBank/DDBJ databases">
        <title>Genomic Encyclopedia of Type Strains, Phase IV (KMG-IV): sequencing the most valuable type-strain genomes for metagenomic binning, comparative biology and taxonomic classification.</title>
        <authorList>
            <person name="Goeker M."/>
        </authorList>
    </citation>
    <scope>NUCLEOTIDE SEQUENCE [LARGE SCALE GENOMIC DNA]</scope>
    <source>
        <strain evidence="2 3">DSM 21793</strain>
    </source>
</reference>
<comment type="caution">
    <text evidence="2">The sequence shown here is derived from an EMBL/GenBank/DDBJ whole genome shotgun (WGS) entry which is preliminary data.</text>
</comment>
<evidence type="ECO:0000259" key="1">
    <source>
        <dbReference type="Pfam" id="PF01593"/>
    </source>
</evidence>
<dbReference type="Proteomes" id="UP000530564">
    <property type="component" value="Unassembled WGS sequence"/>
</dbReference>
<evidence type="ECO:0000313" key="3">
    <source>
        <dbReference type="Proteomes" id="UP000530564"/>
    </source>
</evidence>
<dbReference type="EMBL" id="JACIDK010000009">
    <property type="protein sequence ID" value="MBB3893332.1"/>
    <property type="molecule type" value="Genomic_DNA"/>
</dbReference>
<keyword evidence="3" id="KW-1185">Reference proteome</keyword>
<dbReference type="InterPro" id="IPR002937">
    <property type="entry name" value="Amino_oxidase"/>
</dbReference>
<accession>A0A840A7L2</accession>
<evidence type="ECO:0000313" key="2">
    <source>
        <dbReference type="EMBL" id="MBB3893332.1"/>
    </source>
</evidence>
<organism evidence="2 3">
    <name type="scientific">Phenylobacterium haematophilum</name>
    <dbReference type="NCBI Taxonomy" id="98513"/>
    <lineage>
        <taxon>Bacteria</taxon>
        <taxon>Pseudomonadati</taxon>
        <taxon>Pseudomonadota</taxon>
        <taxon>Alphaproteobacteria</taxon>
        <taxon>Caulobacterales</taxon>
        <taxon>Caulobacteraceae</taxon>
        <taxon>Phenylobacterium</taxon>
    </lineage>
</organism>
<sequence>MGDLAGADTSETWAGSVEGAIRAGERAAAEATAA</sequence>